<comment type="caution">
    <text evidence="2">The sequence shown here is derived from an EMBL/GenBank/DDBJ whole genome shotgun (WGS) entry which is preliminary data.</text>
</comment>
<evidence type="ECO:0000313" key="3">
    <source>
        <dbReference type="Proteomes" id="UP000287651"/>
    </source>
</evidence>
<gene>
    <name evidence="2" type="ORF">B296_00016641</name>
</gene>
<dbReference type="AlphaFoldDB" id="A0A427B5F5"/>
<organism evidence="2 3">
    <name type="scientific">Ensete ventricosum</name>
    <name type="common">Abyssinian banana</name>
    <name type="synonym">Musa ensete</name>
    <dbReference type="NCBI Taxonomy" id="4639"/>
    <lineage>
        <taxon>Eukaryota</taxon>
        <taxon>Viridiplantae</taxon>
        <taxon>Streptophyta</taxon>
        <taxon>Embryophyta</taxon>
        <taxon>Tracheophyta</taxon>
        <taxon>Spermatophyta</taxon>
        <taxon>Magnoliopsida</taxon>
        <taxon>Liliopsida</taxon>
        <taxon>Zingiberales</taxon>
        <taxon>Musaceae</taxon>
        <taxon>Ensete</taxon>
    </lineage>
</organism>
<feature type="compositionally biased region" description="Low complexity" evidence="1">
    <location>
        <begin position="38"/>
        <end position="59"/>
    </location>
</feature>
<evidence type="ECO:0000256" key="1">
    <source>
        <dbReference type="SAM" id="MobiDB-lite"/>
    </source>
</evidence>
<name>A0A427B5F5_ENSVE</name>
<proteinExistence type="predicted"/>
<feature type="region of interest" description="Disordered" evidence="1">
    <location>
        <begin position="1"/>
        <end position="59"/>
    </location>
</feature>
<dbReference type="Proteomes" id="UP000287651">
    <property type="component" value="Unassembled WGS sequence"/>
</dbReference>
<protein>
    <submittedName>
        <fullName evidence="2">Uncharacterized protein</fullName>
    </submittedName>
</protein>
<sequence>MRKPVRSVSPPLALRPSPSPRADRKSRKRLATCDEPIRSSNSISYSISSSAASASSASRGAIANVIARLQRTRAVSAAAMVGSAHFPDARVGSGTGTTRGAPEYSQEGVRRNASDRERERERERGYRSRSKKMGG</sequence>
<feature type="compositionally biased region" description="Basic and acidic residues" evidence="1">
    <location>
        <begin position="108"/>
        <end position="126"/>
    </location>
</feature>
<dbReference type="EMBL" id="AMZH03000445">
    <property type="protein sequence ID" value="RRT83700.1"/>
    <property type="molecule type" value="Genomic_DNA"/>
</dbReference>
<evidence type="ECO:0000313" key="2">
    <source>
        <dbReference type="EMBL" id="RRT83700.1"/>
    </source>
</evidence>
<reference evidence="2 3" key="1">
    <citation type="journal article" date="2014" name="Agronomy (Basel)">
        <title>A Draft Genome Sequence for Ensete ventricosum, the Drought-Tolerant Tree Against Hunger.</title>
        <authorList>
            <person name="Harrison J."/>
            <person name="Moore K.A."/>
            <person name="Paszkiewicz K."/>
            <person name="Jones T."/>
            <person name="Grant M."/>
            <person name="Ambacheew D."/>
            <person name="Muzemil S."/>
            <person name="Studholme D.J."/>
        </authorList>
    </citation>
    <scope>NUCLEOTIDE SEQUENCE [LARGE SCALE GENOMIC DNA]</scope>
</reference>
<feature type="region of interest" description="Disordered" evidence="1">
    <location>
        <begin position="84"/>
        <end position="135"/>
    </location>
</feature>
<accession>A0A427B5F5</accession>